<dbReference type="InterPro" id="IPR029018">
    <property type="entry name" value="Hex-like_dom2"/>
</dbReference>
<feature type="domain" description="Alpha glucuronidase N-terminal" evidence="3">
    <location>
        <begin position="33"/>
        <end position="131"/>
    </location>
</feature>
<feature type="chain" id="PRO_5046625391" description="Alpha glucuronidase N-terminal domain-containing protein" evidence="2">
    <location>
        <begin position="24"/>
        <end position="587"/>
    </location>
</feature>
<dbReference type="PANTHER" id="PTHR47406">
    <property type="entry name" value="COAGULATION FACTOR 5/8 TYPE, C-TERMINAL"/>
    <property type="match status" value="1"/>
</dbReference>
<dbReference type="Proteomes" id="UP001204798">
    <property type="component" value="Unassembled WGS sequence"/>
</dbReference>
<keyword evidence="1" id="KW-0378">Hydrolase</keyword>
<evidence type="ECO:0000256" key="1">
    <source>
        <dbReference type="ARBA" id="ARBA00022801"/>
    </source>
</evidence>
<protein>
    <recommendedName>
        <fullName evidence="3">Alpha glucuronidase N-terminal domain-containing protein</fullName>
    </recommendedName>
</protein>
<dbReference type="SUPFAM" id="SSF55545">
    <property type="entry name" value="beta-N-acetylhexosaminidase-like domain"/>
    <property type="match status" value="1"/>
</dbReference>
<dbReference type="PANTHER" id="PTHR47406:SF2">
    <property type="entry name" value="ALPHA GLUCURONIDASE N-TERMINAL DOMAIN-CONTAINING PROTEIN"/>
    <property type="match status" value="1"/>
</dbReference>
<accession>A0ABT2EMA9</accession>
<evidence type="ECO:0000313" key="5">
    <source>
        <dbReference type="Proteomes" id="UP001204798"/>
    </source>
</evidence>
<dbReference type="RefSeq" id="WP_259095199.1">
    <property type="nucleotide sequence ID" value="NZ_CP130454.1"/>
</dbReference>
<reference evidence="4 5" key="1">
    <citation type="submission" date="2022-08" db="EMBL/GenBank/DDBJ databases">
        <title>Bacterial and archaeal communities from various locations to study Microbial Dark Matter (Phase II).</title>
        <authorList>
            <person name="Stepanauskas R."/>
        </authorList>
    </citation>
    <scope>NUCLEOTIDE SEQUENCE [LARGE SCALE GENOMIC DNA]</scope>
    <source>
        <strain evidence="4 5">PD1</strain>
    </source>
</reference>
<dbReference type="EMBL" id="JANUCP010000002">
    <property type="protein sequence ID" value="MCS3919081.1"/>
    <property type="molecule type" value="Genomic_DNA"/>
</dbReference>
<evidence type="ECO:0000313" key="4">
    <source>
        <dbReference type="EMBL" id="MCS3919081.1"/>
    </source>
</evidence>
<proteinExistence type="predicted"/>
<keyword evidence="2" id="KW-0732">Signal</keyword>
<comment type="caution">
    <text evidence="4">The sequence shown here is derived from an EMBL/GenBank/DDBJ whole genome shotgun (WGS) entry which is preliminary data.</text>
</comment>
<name>A0ABT2EMA9_9BACT</name>
<organism evidence="4 5">
    <name type="scientific">Candidatus Fervidibacter sacchari</name>
    <dbReference type="NCBI Taxonomy" id="1448929"/>
    <lineage>
        <taxon>Bacteria</taxon>
        <taxon>Candidatus Fervidibacterota</taxon>
        <taxon>Candidatus Fervidibacter</taxon>
    </lineage>
</organism>
<dbReference type="InterPro" id="IPR032287">
    <property type="entry name" value="DUF4838"/>
</dbReference>
<feature type="signal peptide" evidence="2">
    <location>
        <begin position="1"/>
        <end position="23"/>
    </location>
</feature>
<sequence>MRCWQVLVAVVALTMMAGGIAMAQVVLAENGKSLYRIVVPEKAIPSERYAAEELQRYLERISGVKLPIVTDSEPMGSHEILLGDNAHLRKLGIQVDFAKLGTDGFVLRTFRNHLIIAGGRPRGTLYGVYALLEEKLSVRWFTPEVEFVPKMERVELPPLNEKQVPALEYREVFWTEMMRDPDFAARHRLNGHHYRLTEKHGGRAVVFYPFVHSFDLLIPREICEQRPEFWPMIGGKRVSGYVQRCLSNPDLVKLAIERVKQWIKEHPEATIIDVSQNDTGNWCQCPDCKALDDAEGSPSASIIKFVNTIAEAIEREYPHIRIETLAYQYSRKPPKTLRPHKNVIIRLCSIECCFAHPLETCPSEENRRFREDIKAWQPVAPLLYVWDYTTNFANYIQPFPNFEVLQANVQFFVKHGVKGLFEQGNYSPGGNGEMAPLRAYVLAKLLWNPDTDVQRHINDFLHGYYGRAAGAIRAYMELLHRQVREKGYHAHIFEPPTVPHLNNDEFLDGAERLFDEAERLAESEEIRFRVQVARLPVWYVKLATNRVTGDERADLLRKFLSIARKAGITHIREWQTLDDWAKKVGAE</sequence>
<dbReference type="InterPro" id="IPR005154">
    <property type="entry name" value="Glyco_hydro_67_aGlcAse_N"/>
</dbReference>
<dbReference type="Pfam" id="PF03648">
    <property type="entry name" value="Glyco_hydro_67N"/>
    <property type="match status" value="1"/>
</dbReference>
<evidence type="ECO:0000256" key="2">
    <source>
        <dbReference type="SAM" id="SignalP"/>
    </source>
</evidence>
<keyword evidence="5" id="KW-1185">Reference proteome</keyword>
<dbReference type="Gene3D" id="3.30.379.10">
    <property type="entry name" value="Chitobiase/beta-hexosaminidase domain 2-like"/>
    <property type="match status" value="1"/>
</dbReference>
<evidence type="ECO:0000259" key="3">
    <source>
        <dbReference type="Pfam" id="PF03648"/>
    </source>
</evidence>
<gene>
    <name evidence="4" type="ORF">M2350_001481</name>
</gene>
<dbReference type="Pfam" id="PF16126">
    <property type="entry name" value="DUF4838"/>
    <property type="match status" value="1"/>
</dbReference>